<dbReference type="GO" id="GO:0016020">
    <property type="term" value="C:membrane"/>
    <property type="evidence" value="ECO:0007669"/>
    <property type="project" value="GOC"/>
</dbReference>
<dbReference type="Pfam" id="PF03372">
    <property type="entry name" value="Exo_endo_phos"/>
    <property type="match status" value="1"/>
</dbReference>
<feature type="domain" description="Endonuclease/exonuclease/phosphatase" evidence="1">
    <location>
        <begin position="54"/>
        <end position="330"/>
    </location>
</feature>
<evidence type="ECO:0000313" key="3">
    <source>
        <dbReference type="Proteomes" id="UP000823604"/>
    </source>
</evidence>
<dbReference type="InterPro" id="IPR005135">
    <property type="entry name" value="Endo/exonuclease/phosphatase"/>
</dbReference>
<dbReference type="AlphaFoldDB" id="A0A9D9IIU6"/>
<gene>
    <name evidence="2" type="ORF">IAB81_01935</name>
</gene>
<dbReference type="Gene3D" id="3.60.10.10">
    <property type="entry name" value="Endonuclease/exonuclease/phosphatase"/>
    <property type="match status" value="1"/>
</dbReference>
<protein>
    <recommendedName>
        <fullName evidence="1">Endonuclease/exonuclease/phosphatase domain-containing protein</fullName>
    </recommendedName>
</protein>
<dbReference type="PANTHER" id="PTHR14859">
    <property type="entry name" value="CALCOFLUOR WHITE HYPERSENSITIVE PROTEIN PRECURSOR"/>
    <property type="match status" value="1"/>
</dbReference>
<evidence type="ECO:0000259" key="1">
    <source>
        <dbReference type="Pfam" id="PF03372"/>
    </source>
</evidence>
<dbReference type="GO" id="GO:0006506">
    <property type="term" value="P:GPI anchor biosynthetic process"/>
    <property type="evidence" value="ECO:0007669"/>
    <property type="project" value="TreeGrafter"/>
</dbReference>
<dbReference type="InterPro" id="IPR036691">
    <property type="entry name" value="Endo/exonu/phosph_ase_sf"/>
</dbReference>
<proteinExistence type="predicted"/>
<reference evidence="2" key="1">
    <citation type="submission" date="2020-10" db="EMBL/GenBank/DDBJ databases">
        <authorList>
            <person name="Gilroy R."/>
        </authorList>
    </citation>
    <scope>NUCLEOTIDE SEQUENCE</scope>
    <source>
        <strain evidence="2">B1-8020</strain>
    </source>
</reference>
<organism evidence="2 3">
    <name type="scientific">Candidatus Merdivivens pullicola</name>
    <dbReference type="NCBI Taxonomy" id="2840872"/>
    <lineage>
        <taxon>Bacteria</taxon>
        <taxon>Pseudomonadati</taxon>
        <taxon>Bacteroidota</taxon>
        <taxon>Bacteroidia</taxon>
        <taxon>Bacteroidales</taxon>
        <taxon>Muribaculaceae</taxon>
        <taxon>Muribaculaceae incertae sedis</taxon>
        <taxon>Candidatus Merdivivens</taxon>
    </lineage>
</organism>
<name>A0A9D9IIU6_9BACT</name>
<accession>A0A9D9IIU6</accession>
<dbReference type="EMBL" id="JADIMA010000020">
    <property type="protein sequence ID" value="MBO8472376.1"/>
    <property type="molecule type" value="Genomic_DNA"/>
</dbReference>
<dbReference type="Proteomes" id="UP000823604">
    <property type="component" value="Unassembled WGS sequence"/>
</dbReference>
<dbReference type="InterPro" id="IPR051916">
    <property type="entry name" value="GPI-anchor_lipid_remodeler"/>
</dbReference>
<evidence type="ECO:0000313" key="2">
    <source>
        <dbReference type="EMBL" id="MBO8472376.1"/>
    </source>
</evidence>
<dbReference type="PANTHER" id="PTHR14859:SF1">
    <property type="entry name" value="PGAP2-INTERACTING PROTEIN"/>
    <property type="match status" value="1"/>
</dbReference>
<dbReference type="SUPFAM" id="SSF56219">
    <property type="entry name" value="DNase I-like"/>
    <property type="match status" value="1"/>
</dbReference>
<sequence length="344" mass="38309">MKTFLKIILWVLAACVAAAVVFLAIGAVTDFRPQERETVYEGRGDVLPDSLKVVTWNIGYGGLGDDMDFFYDGGARMRCDEERTVENLSGIIGVLKALDADVYLLQEVDECSRRSYRINQLELLRRAFPEYHLYFAYNYKSFFVPIPLSEPMGKVAGGVAILTRFRPDRVDRLAYPSRFPFPVSMFNLKRCLLSATFSTAGGDTVVIGNTHNTAYDTGDMRIQETAFLASYLDSLSCSGVGAVLGGDWNQYPPGYLPSADELDNRYFTVAPLDTSLLKRSGRIVYDAGEKTLRYLDRPFREGPAQSVTDYFFISEEVGVAGVGVCGNEGFRYADHKPVEINIVL</sequence>
<comment type="caution">
    <text evidence="2">The sequence shown here is derived from an EMBL/GenBank/DDBJ whole genome shotgun (WGS) entry which is preliminary data.</text>
</comment>
<reference evidence="2" key="2">
    <citation type="journal article" date="2021" name="PeerJ">
        <title>Extensive microbial diversity within the chicken gut microbiome revealed by metagenomics and culture.</title>
        <authorList>
            <person name="Gilroy R."/>
            <person name="Ravi A."/>
            <person name="Getino M."/>
            <person name="Pursley I."/>
            <person name="Horton D.L."/>
            <person name="Alikhan N.F."/>
            <person name="Baker D."/>
            <person name="Gharbi K."/>
            <person name="Hall N."/>
            <person name="Watson M."/>
            <person name="Adriaenssens E.M."/>
            <person name="Foster-Nyarko E."/>
            <person name="Jarju S."/>
            <person name="Secka A."/>
            <person name="Antonio M."/>
            <person name="Oren A."/>
            <person name="Chaudhuri R.R."/>
            <person name="La Ragione R."/>
            <person name="Hildebrand F."/>
            <person name="Pallen M.J."/>
        </authorList>
    </citation>
    <scope>NUCLEOTIDE SEQUENCE</scope>
    <source>
        <strain evidence="2">B1-8020</strain>
    </source>
</reference>
<dbReference type="GO" id="GO:0003824">
    <property type="term" value="F:catalytic activity"/>
    <property type="evidence" value="ECO:0007669"/>
    <property type="project" value="InterPro"/>
</dbReference>